<dbReference type="Pfam" id="PF02949">
    <property type="entry name" value="7tm_6"/>
    <property type="match status" value="1"/>
</dbReference>
<feature type="non-terminal residue" evidence="11">
    <location>
        <position position="382"/>
    </location>
</feature>
<dbReference type="GO" id="GO:0004984">
    <property type="term" value="F:olfactory receptor activity"/>
    <property type="evidence" value="ECO:0007669"/>
    <property type="project" value="InterPro"/>
</dbReference>
<feature type="transmembrane region" description="Helical" evidence="10">
    <location>
        <begin position="251"/>
        <end position="272"/>
    </location>
</feature>
<evidence type="ECO:0000256" key="2">
    <source>
        <dbReference type="ARBA" id="ARBA00022475"/>
    </source>
</evidence>
<feature type="transmembrane region" description="Helical" evidence="10">
    <location>
        <begin position="284"/>
        <end position="304"/>
    </location>
</feature>
<keyword evidence="5" id="KW-0552">Olfaction</keyword>
<dbReference type="GO" id="GO:0005549">
    <property type="term" value="F:odorant binding"/>
    <property type="evidence" value="ECO:0007669"/>
    <property type="project" value="InterPro"/>
</dbReference>
<keyword evidence="4 10" id="KW-0812">Transmembrane</keyword>
<feature type="transmembrane region" description="Helical" evidence="10">
    <location>
        <begin position="35"/>
        <end position="60"/>
    </location>
</feature>
<evidence type="ECO:0000256" key="5">
    <source>
        <dbReference type="ARBA" id="ARBA00022725"/>
    </source>
</evidence>
<dbReference type="OrthoDB" id="6617147at2759"/>
<protein>
    <submittedName>
        <fullName evidence="11">7tm 6 domain containing protein</fullName>
    </submittedName>
</protein>
<comment type="subcellular location">
    <subcellularLocation>
        <location evidence="1">Cell membrane</location>
        <topology evidence="1">Multi-pass membrane protein</topology>
    </subcellularLocation>
</comment>
<dbReference type="GO" id="GO:0005886">
    <property type="term" value="C:plasma membrane"/>
    <property type="evidence" value="ECO:0007669"/>
    <property type="project" value="UniProtKB-SubCell"/>
</dbReference>
<dbReference type="GO" id="GO:0007165">
    <property type="term" value="P:signal transduction"/>
    <property type="evidence" value="ECO:0007669"/>
    <property type="project" value="UniProtKB-KW"/>
</dbReference>
<evidence type="ECO:0000256" key="1">
    <source>
        <dbReference type="ARBA" id="ARBA00004651"/>
    </source>
</evidence>
<dbReference type="PANTHER" id="PTHR21137">
    <property type="entry name" value="ODORANT RECEPTOR"/>
    <property type="match status" value="1"/>
</dbReference>
<organism evidence="11 12">
    <name type="scientific">Asbolus verrucosus</name>
    <name type="common">Desert ironclad beetle</name>
    <dbReference type="NCBI Taxonomy" id="1661398"/>
    <lineage>
        <taxon>Eukaryota</taxon>
        <taxon>Metazoa</taxon>
        <taxon>Ecdysozoa</taxon>
        <taxon>Arthropoda</taxon>
        <taxon>Hexapoda</taxon>
        <taxon>Insecta</taxon>
        <taxon>Pterygota</taxon>
        <taxon>Neoptera</taxon>
        <taxon>Endopterygota</taxon>
        <taxon>Coleoptera</taxon>
        <taxon>Polyphaga</taxon>
        <taxon>Cucujiformia</taxon>
        <taxon>Tenebrionidae</taxon>
        <taxon>Pimeliinae</taxon>
        <taxon>Asbolus</taxon>
    </lineage>
</organism>
<evidence type="ECO:0000256" key="4">
    <source>
        <dbReference type="ARBA" id="ARBA00022692"/>
    </source>
</evidence>
<dbReference type="InterPro" id="IPR004117">
    <property type="entry name" value="7tm6_olfct_rcpt"/>
</dbReference>
<dbReference type="AlphaFoldDB" id="A0A482WAU0"/>
<keyword evidence="7 10" id="KW-0472">Membrane</keyword>
<evidence type="ECO:0000313" key="12">
    <source>
        <dbReference type="Proteomes" id="UP000292052"/>
    </source>
</evidence>
<keyword evidence="6 10" id="KW-1133">Transmembrane helix</keyword>
<dbReference type="PANTHER" id="PTHR21137:SF35">
    <property type="entry name" value="ODORANT RECEPTOR 19A-RELATED"/>
    <property type="match status" value="1"/>
</dbReference>
<evidence type="ECO:0000256" key="3">
    <source>
        <dbReference type="ARBA" id="ARBA00022606"/>
    </source>
</evidence>
<reference evidence="11 12" key="1">
    <citation type="submission" date="2017-03" db="EMBL/GenBank/DDBJ databases">
        <title>Genome of the blue death feigning beetle - Asbolus verrucosus.</title>
        <authorList>
            <person name="Rider S.D."/>
        </authorList>
    </citation>
    <scope>NUCLEOTIDE SEQUENCE [LARGE SCALE GENOMIC DNA]</scope>
    <source>
        <strain evidence="11">Butters</strain>
        <tissue evidence="11">Head and leg muscle</tissue>
    </source>
</reference>
<keyword evidence="12" id="KW-1185">Reference proteome</keyword>
<keyword evidence="2" id="KW-1003">Cell membrane</keyword>
<evidence type="ECO:0000256" key="7">
    <source>
        <dbReference type="ARBA" id="ARBA00023136"/>
    </source>
</evidence>
<evidence type="ECO:0000256" key="8">
    <source>
        <dbReference type="ARBA" id="ARBA00023170"/>
    </source>
</evidence>
<gene>
    <name evidence="11" type="ORF">BDFB_011874</name>
</gene>
<keyword evidence="8" id="KW-0675">Receptor</keyword>
<evidence type="ECO:0000256" key="10">
    <source>
        <dbReference type="SAM" id="Phobius"/>
    </source>
</evidence>
<keyword evidence="9" id="KW-0807">Transducer</keyword>
<feature type="transmembrane region" description="Helical" evidence="10">
    <location>
        <begin position="66"/>
        <end position="88"/>
    </location>
</feature>
<comment type="caution">
    <text evidence="11">The sequence shown here is derived from an EMBL/GenBank/DDBJ whole genome shotgun (WGS) entry which is preliminary data.</text>
</comment>
<evidence type="ECO:0000313" key="11">
    <source>
        <dbReference type="EMBL" id="RZC42322.1"/>
    </source>
</evidence>
<dbReference type="EMBL" id="QDEB01009135">
    <property type="protein sequence ID" value="RZC42322.1"/>
    <property type="molecule type" value="Genomic_DNA"/>
</dbReference>
<sequence>MERLDWKKPIRLNILLLRLVGLWPEGDGSYKPDLYILYAIVIWLYQISHIFFQTINMFFILSDLEAMTGTIFILMTKILAVLKTYCLIKNMKMLKRLLTTLDSDQFQPKNLQQRDLIQPNLNAWAMIAISLRSFATVWLLSWCSFPILDKTYTEYRLPFLAVYPFDAKVSPNYELTYFYQFTATAYITLSNINIDTLIAALNMYIGAQFDILCDDLRNLSRDDSRDVYAKLKGCIHHHREILKFADNANKFYNWLLFFQFFVGGISIGVSMFQLTLVVPLSSQFYSFLTYSNGISVEVFMYCWFGNEIEIKSSRLAYAVFESEWVNFPPEVKKDMIFFILRIRNSLKISALGLFSLSLETFMRILRTAWSYFALLRQVNSPT</sequence>
<proteinExistence type="predicted"/>
<accession>A0A482WAU0</accession>
<dbReference type="Proteomes" id="UP000292052">
    <property type="component" value="Unassembled WGS sequence"/>
</dbReference>
<keyword evidence="3" id="KW-0716">Sensory transduction</keyword>
<name>A0A482WAU0_ASBVE</name>
<evidence type="ECO:0000256" key="6">
    <source>
        <dbReference type="ARBA" id="ARBA00022989"/>
    </source>
</evidence>
<evidence type="ECO:0000256" key="9">
    <source>
        <dbReference type="ARBA" id="ARBA00023224"/>
    </source>
</evidence>